<protein>
    <submittedName>
        <fullName evidence="1">Uncharacterized protein</fullName>
    </submittedName>
</protein>
<accession>A0A1J7IMU7</accession>
<evidence type="ECO:0000313" key="2">
    <source>
        <dbReference type="Proteomes" id="UP000182658"/>
    </source>
</evidence>
<organism evidence="1 2">
    <name type="scientific">Coniochaeta ligniaria NRRL 30616</name>
    <dbReference type="NCBI Taxonomy" id="1408157"/>
    <lineage>
        <taxon>Eukaryota</taxon>
        <taxon>Fungi</taxon>
        <taxon>Dikarya</taxon>
        <taxon>Ascomycota</taxon>
        <taxon>Pezizomycotina</taxon>
        <taxon>Sordariomycetes</taxon>
        <taxon>Sordariomycetidae</taxon>
        <taxon>Coniochaetales</taxon>
        <taxon>Coniochaetaceae</taxon>
        <taxon>Coniochaeta</taxon>
    </lineage>
</organism>
<dbReference type="Proteomes" id="UP000182658">
    <property type="component" value="Unassembled WGS sequence"/>
</dbReference>
<dbReference type="EMBL" id="KV875114">
    <property type="protein sequence ID" value="OIW22449.1"/>
    <property type="molecule type" value="Genomic_DNA"/>
</dbReference>
<evidence type="ECO:0000313" key="1">
    <source>
        <dbReference type="EMBL" id="OIW22449.1"/>
    </source>
</evidence>
<name>A0A1J7IMU7_9PEZI</name>
<keyword evidence="2" id="KW-1185">Reference proteome</keyword>
<reference evidence="1 2" key="1">
    <citation type="submission" date="2016-10" db="EMBL/GenBank/DDBJ databases">
        <title>Draft genome sequence of Coniochaeta ligniaria NRRL30616, a lignocellulolytic fungus for bioabatement of inhibitors in plant biomass hydrolysates.</title>
        <authorList>
            <consortium name="DOE Joint Genome Institute"/>
            <person name="Jimenez D.J."/>
            <person name="Hector R.E."/>
            <person name="Riley R."/>
            <person name="Sun H."/>
            <person name="Grigoriev I.V."/>
            <person name="Van Elsas J.D."/>
            <person name="Nichols N.N."/>
        </authorList>
    </citation>
    <scope>NUCLEOTIDE SEQUENCE [LARGE SCALE GENOMIC DNA]</scope>
    <source>
        <strain evidence="1 2">NRRL 30616</strain>
    </source>
</reference>
<dbReference type="OrthoDB" id="4738213at2759"/>
<proteinExistence type="predicted"/>
<dbReference type="InParanoid" id="A0A1J7IMU7"/>
<gene>
    <name evidence="1" type="ORF">CONLIGDRAFT_650562</name>
</gene>
<sequence length="167" mass="18681">MTFQLVLVPEERIRSSTINSAQSVVQTVRALMASADAHILDRADADRLHFEWNQSNATREGPAIGLLACYVNLMFSVINELVSALNLETESTYEKVEATAEDIIVVLLAIYNRAEDIYASQTTKISFHAAILPSATMGGRPGMNLDLKCRHFYNCPWFDTRETKLRA</sequence>
<dbReference type="STRING" id="1408157.A0A1J7IMU7"/>
<dbReference type="AlphaFoldDB" id="A0A1J7IMU7"/>